<feature type="domain" description="Amine oxidase" evidence="6">
    <location>
        <begin position="12"/>
        <end position="486"/>
    </location>
</feature>
<accession>A0A1G6NXE6</accession>
<keyword evidence="4 5" id="KW-0560">Oxidoreductase</keyword>
<keyword evidence="8" id="KW-1185">Reference proteome</keyword>
<name>A0A1G6NXE6_9BACT</name>
<dbReference type="InterPro" id="IPR036188">
    <property type="entry name" value="FAD/NAD-bd_sf"/>
</dbReference>
<evidence type="ECO:0000256" key="4">
    <source>
        <dbReference type="ARBA" id="ARBA00023002"/>
    </source>
</evidence>
<evidence type="ECO:0000313" key="7">
    <source>
        <dbReference type="EMBL" id="SDC72321.1"/>
    </source>
</evidence>
<dbReference type="Pfam" id="PF01593">
    <property type="entry name" value="Amino_oxidase"/>
    <property type="match status" value="1"/>
</dbReference>
<comment type="pathway">
    <text evidence="1 5">Carotenoid biosynthesis.</text>
</comment>
<evidence type="ECO:0000259" key="6">
    <source>
        <dbReference type="Pfam" id="PF01593"/>
    </source>
</evidence>
<dbReference type="Gene3D" id="3.50.50.60">
    <property type="entry name" value="FAD/NAD(P)-binding domain"/>
    <property type="match status" value="2"/>
</dbReference>
<dbReference type="Proteomes" id="UP000199452">
    <property type="component" value="Unassembled WGS sequence"/>
</dbReference>
<keyword evidence="3 5" id="KW-0125">Carotenoid biosynthesis</keyword>
<dbReference type="PANTHER" id="PTHR43734:SF4">
    <property type="entry name" value="AMINE OXIDASE DOMAIN-CONTAINING PROTEIN"/>
    <property type="match status" value="1"/>
</dbReference>
<comment type="similarity">
    <text evidence="2 5">Belongs to the carotenoid/retinoid oxidoreductase family.</text>
</comment>
<evidence type="ECO:0000256" key="3">
    <source>
        <dbReference type="ARBA" id="ARBA00022746"/>
    </source>
</evidence>
<proteinExistence type="inferred from homology"/>
<evidence type="ECO:0000313" key="8">
    <source>
        <dbReference type="Proteomes" id="UP000199452"/>
    </source>
</evidence>
<evidence type="ECO:0000256" key="5">
    <source>
        <dbReference type="RuleBase" id="RU362075"/>
    </source>
</evidence>
<dbReference type="GO" id="GO:0016491">
    <property type="term" value="F:oxidoreductase activity"/>
    <property type="evidence" value="ECO:0007669"/>
    <property type="project" value="UniProtKB-KW"/>
</dbReference>
<dbReference type="EMBL" id="FMYP01000046">
    <property type="protein sequence ID" value="SDC72321.1"/>
    <property type="molecule type" value="Genomic_DNA"/>
</dbReference>
<organism evidence="7 8">
    <name type="scientific">Williamwhitmania taraxaci</name>
    <dbReference type="NCBI Taxonomy" id="1640674"/>
    <lineage>
        <taxon>Bacteria</taxon>
        <taxon>Pseudomonadati</taxon>
        <taxon>Bacteroidota</taxon>
        <taxon>Bacteroidia</taxon>
        <taxon>Bacteroidales</taxon>
        <taxon>Williamwhitmaniaceae</taxon>
        <taxon>Williamwhitmania</taxon>
    </lineage>
</organism>
<dbReference type="OrthoDB" id="9774675at2"/>
<dbReference type="AlphaFoldDB" id="A0A1G6NXE6"/>
<dbReference type="InterPro" id="IPR002937">
    <property type="entry name" value="Amino_oxidase"/>
</dbReference>
<dbReference type="RefSeq" id="WP_092439317.1">
    <property type="nucleotide sequence ID" value="NZ_FMYP01000046.1"/>
</dbReference>
<dbReference type="GO" id="GO:0016117">
    <property type="term" value="P:carotenoid biosynthetic process"/>
    <property type="evidence" value="ECO:0007669"/>
    <property type="project" value="UniProtKB-KW"/>
</dbReference>
<protein>
    <submittedName>
        <fullName evidence="7">Phytoene desaturase</fullName>
    </submittedName>
</protein>
<gene>
    <name evidence="7" type="ORF">SAMN05216323_104624</name>
</gene>
<evidence type="ECO:0000256" key="2">
    <source>
        <dbReference type="ARBA" id="ARBA00006046"/>
    </source>
</evidence>
<reference evidence="7 8" key="1">
    <citation type="submission" date="2016-09" db="EMBL/GenBank/DDBJ databases">
        <authorList>
            <person name="Capua I."/>
            <person name="De Benedictis P."/>
            <person name="Joannis T."/>
            <person name="Lombin L.H."/>
            <person name="Cattoli G."/>
        </authorList>
    </citation>
    <scope>NUCLEOTIDE SEQUENCE [LARGE SCALE GENOMIC DNA]</scope>
    <source>
        <strain evidence="7 8">A7P-90m</strain>
    </source>
</reference>
<dbReference type="InterPro" id="IPR014105">
    <property type="entry name" value="Carotenoid/retinoid_OxRdtase"/>
</dbReference>
<dbReference type="STRING" id="1640674.SAMN05216323_104624"/>
<evidence type="ECO:0000256" key="1">
    <source>
        <dbReference type="ARBA" id="ARBA00004829"/>
    </source>
</evidence>
<dbReference type="NCBIfam" id="TIGR02734">
    <property type="entry name" value="crtI_fam"/>
    <property type="match status" value="1"/>
</dbReference>
<dbReference type="SUPFAM" id="SSF51905">
    <property type="entry name" value="FAD/NAD(P)-binding domain"/>
    <property type="match status" value="1"/>
</dbReference>
<sequence>MQKKALIVGTGLGGLTTALRLSRNGYKVEMVEKYKQAGGRLNQLVKDGFTFDLAPSFFSMSYEFKEFVDYCGIEMPFKFIELDPLYSVNFAGSERNYLIYKDIAKLANEFKGIEPDFEAKMTKFLKKAGRLFHDTEGKVIRKNFNSLPQFLATLATVPMRHAPMMLRSMWSELNRHFSSYEVKVIFSLVAFFLGATPFDTPAIYSLLTYTELVHDGYHNVEGGMYQIVVGMLKELEKANINITYHTEIVGFEDKEGELAALIDQNGKRWEADIFVINSDAAYFRGKVFNRKQFSNEKLDKQKWTLAPFTMYLGVKGKIDKMAHHNYYLRNNFEEYAGKVFKNSISLQQPYYYVNASSKSNPTTAPEGHENLFVLCPVPDLRYKPDWNDREQLADDIMTDLSERVGFDIKGNLVTKTIIDPIDWQNMFNLYKGSGLGLAHDLNQIGAFRPKNTDEVFENVFYVGSSTVPGTGLPMAVISSKLATEQIVKRYGTIR</sequence>
<dbReference type="PANTHER" id="PTHR43734">
    <property type="entry name" value="PHYTOENE DESATURASE"/>
    <property type="match status" value="1"/>
</dbReference>